<dbReference type="GO" id="GO:0006355">
    <property type="term" value="P:regulation of DNA-templated transcription"/>
    <property type="evidence" value="ECO:0007669"/>
    <property type="project" value="InterPro"/>
</dbReference>
<dbReference type="AlphaFoldDB" id="A0A941I505"/>
<dbReference type="PRINTS" id="PR00038">
    <property type="entry name" value="HTHLUXR"/>
</dbReference>
<sequence>MSQLIYPYEAILQATSVTALSAAVRDAAHQLGFSSFHYGAHAPVKADGERARFIFDGTEQQHGGVISSYPASWFERYQSEKYIEIDPLVSHCSQSIIPVIWHQQPEPDSKRVKTLFHEASEHGLAAGATFSVIGKSSELAIFSLTSERTNASERRRVESRLAQGYMLLAYLHESVCRLGLPVNHTVSQISLTRRECEVLQWVSAGKTSWEISRILGLAEATIIFHISNASRKLQTSTRTQAVARALALGLLQP</sequence>
<evidence type="ECO:0000259" key="4">
    <source>
        <dbReference type="PROSITE" id="PS50043"/>
    </source>
</evidence>
<dbReference type="PANTHER" id="PTHR44688">
    <property type="entry name" value="DNA-BINDING TRANSCRIPTIONAL ACTIVATOR DEVR_DOSR"/>
    <property type="match status" value="1"/>
</dbReference>
<evidence type="ECO:0000256" key="1">
    <source>
        <dbReference type="ARBA" id="ARBA00023015"/>
    </source>
</evidence>
<keyword evidence="6" id="KW-1185">Reference proteome</keyword>
<dbReference type="Pfam" id="PF03472">
    <property type="entry name" value="Autoind_bind"/>
    <property type="match status" value="1"/>
</dbReference>
<dbReference type="PROSITE" id="PS00622">
    <property type="entry name" value="HTH_LUXR_1"/>
    <property type="match status" value="1"/>
</dbReference>
<name>A0A941I505_9BURK</name>
<organism evidence="5 6">
    <name type="scientific">Undibacterium luofuense</name>
    <dbReference type="NCBI Taxonomy" id="2828733"/>
    <lineage>
        <taxon>Bacteria</taxon>
        <taxon>Pseudomonadati</taxon>
        <taxon>Pseudomonadota</taxon>
        <taxon>Betaproteobacteria</taxon>
        <taxon>Burkholderiales</taxon>
        <taxon>Oxalobacteraceae</taxon>
        <taxon>Undibacterium</taxon>
    </lineage>
</organism>
<evidence type="ECO:0000313" key="5">
    <source>
        <dbReference type="EMBL" id="MBR7781076.1"/>
    </source>
</evidence>
<protein>
    <submittedName>
        <fullName evidence="5">LuxR family transcriptional regulator</fullName>
    </submittedName>
</protein>
<dbReference type="InterPro" id="IPR036693">
    <property type="entry name" value="TF_LuxR_autoind-bd_dom_sf"/>
</dbReference>
<dbReference type="PANTHER" id="PTHR44688:SF16">
    <property type="entry name" value="DNA-BINDING TRANSCRIPTIONAL ACTIVATOR DEVR_DOSR"/>
    <property type="match status" value="1"/>
</dbReference>
<keyword evidence="3" id="KW-0804">Transcription</keyword>
<accession>A0A941I505</accession>
<dbReference type="Pfam" id="PF00196">
    <property type="entry name" value="GerE"/>
    <property type="match status" value="1"/>
</dbReference>
<dbReference type="SUPFAM" id="SSF75516">
    <property type="entry name" value="Pheromone-binding domain of LuxR-like quorum-sensing transcription factors"/>
    <property type="match status" value="1"/>
</dbReference>
<gene>
    <name evidence="5" type="ORF">KDM89_02890</name>
</gene>
<dbReference type="SUPFAM" id="SSF46894">
    <property type="entry name" value="C-terminal effector domain of the bipartite response regulators"/>
    <property type="match status" value="1"/>
</dbReference>
<dbReference type="InterPro" id="IPR016032">
    <property type="entry name" value="Sig_transdc_resp-reg_C-effctor"/>
</dbReference>
<dbReference type="Gene3D" id="3.30.450.80">
    <property type="entry name" value="Transcription factor LuxR-like, autoinducer-binding domain"/>
    <property type="match status" value="1"/>
</dbReference>
<dbReference type="Proteomes" id="UP000680067">
    <property type="component" value="Unassembled WGS sequence"/>
</dbReference>
<dbReference type="InterPro" id="IPR036388">
    <property type="entry name" value="WH-like_DNA-bd_sf"/>
</dbReference>
<reference evidence="5" key="1">
    <citation type="submission" date="2021-04" db="EMBL/GenBank/DDBJ databases">
        <title>novel species isolated from subtropical streams in China.</title>
        <authorList>
            <person name="Lu H."/>
        </authorList>
    </citation>
    <scope>NUCLEOTIDE SEQUENCE</scope>
    <source>
        <strain evidence="5">LFS511W</strain>
    </source>
</reference>
<dbReference type="RefSeq" id="WP_212686413.1">
    <property type="nucleotide sequence ID" value="NZ_JAGSPN010000001.1"/>
</dbReference>
<dbReference type="PROSITE" id="PS50043">
    <property type="entry name" value="HTH_LUXR_2"/>
    <property type="match status" value="1"/>
</dbReference>
<dbReference type="GO" id="GO:0003677">
    <property type="term" value="F:DNA binding"/>
    <property type="evidence" value="ECO:0007669"/>
    <property type="project" value="UniProtKB-KW"/>
</dbReference>
<keyword evidence="2" id="KW-0238">DNA-binding</keyword>
<dbReference type="SMART" id="SM00421">
    <property type="entry name" value="HTH_LUXR"/>
    <property type="match status" value="1"/>
</dbReference>
<comment type="caution">
    <text evidence="5">The sequence shown here is derived from an EMBL/GenBank/DDBJ whole genome shotgun (WGS) entry which is preliminary data.</text>
</comment>
<keyword evidence="1" id="KW-0805">Transcription regulation</keyword>
<evidence type="ECO:0000313" key="6">
    <source>
        <dbReference type="Proteomes" id="UP000680067"/>
    </source>
</evidence>
<proteinExistence type="predicted"/>
<feature type="domain" description="HTH luxR-type" evidence="4">
    <location>
        <begin position="184"/>
        <end position="249"/>
    </location>
</feature>
<evidence type="ECO:0000256" key="3">
    <source>
        <dbReference type="ARBA" id="ARBA00023163"/>
    </source>
</evidence>
<dbReference type="CDD" id="cd06170">
    <property type="entry name" value="LuxR_C_like"/>
    <property type="match status" value="1"/>
</dbReference>
<dbReference type="EMBL" id="JAGSPN010000001">
    <property type="protein sequence ID" value="MBR7781076.1"/>
    <property type="molecule type" value="Genomic_DNA"/>
</dbReference>
<dbReference type="InterPro" id="IPR005143">
    <property type="entry name" value="TF_LuxR_autoind-bd_dom"/>
</dbReference>
<dbReference type="InterPro" id="IPR000792">
    <property type="entry name" value="Tscrpt_reg_LuxR_C"/>
</dbReference>
<evidence type="ECO:0000256" key="2">
    <source>
        <dbReference type="ARBA" id="ARBA00023125"/>
    </source>
</evidence>
<dbReference type="Gene3D" id="1.10.10.10">
    <property type="entry name" value="Winged helix-like DNA-binding domain superfamily/Winged helix DNA-binding domain"/>
    <property type="match status" value="1"/>
</dbReference>